<dbReference type="EMBL" id="LQYV01000153">
    <property type="protein sequence ID" value="KYD20067.1"/>
    <property type="molecule type" value="Genomic_DNA"/>
</dbReference>
<evidence type="ECO:0000313" key="4">
    <source>
        <dbReference type="EMBL" id="KYD34760.1"/>
    </source>
</evidence>
<keyword evidence="7" id="KW-1185">Reference proteome</keyword>
<evidence type="ECO:0000313" key="6">
    <source>
        <dbReference type="Proteomes" id="UP000075517"/>
    </source>
</evidence>
<dbReference type="EMBL" id="LUCS01000018">
    <property type="protein sequence ID" value="KAF6511668.1"/>
    <property type="molecule type" value="Genomic_DNA"/>
</dbReference>
<name>A0A150NDJ4_GEOSE</name>
<reference evidence="2 7" key="2">
    <citation type="submission" date="2016-03" db="EMBL/GenBank/DDBJ databases">
        <title>Spore heat resistance.</title>
        <authorList>
            <person name="Boekhorst J."/>
            <person name="Berendsen E.M."/>
            <person name="Wells-Bennik M.H."/>
            <person name="Kuipers O.P."/>
        </authorList>
    </citation>
    <scope>NUCLEOTIDE SEQUENCE [LARGE SCALE GENOMIC DNA]</scope>
    <source>
        <strain evidence="2 7">GS8</strain>
    </source>
</reference>
<evidence type="ECO:0000256" key="1">
    <source>
        <dbReference type="SAM" id="MobiDB-lite"/>
    </source>
</evidence>
<accession>A0A150NDJ4</accession>
<protein>
    <submittedName>
        <fullName evidence="4">Uncharacterized protein</fullName>
    </submittedName>
</protein>
<dbReference type="Proteomes" id="UP000075517">
    <property type="component" value="Unassembled WGS sequence"/>
</dbReference>
<dbReference type="EMBL" id="LQYY01000024">
    <property type="protein sequence ID" value="KYD34760.1"/>
    <property type="molecule type" value="Genomic_DNA"/>
</dbReference>
<gene>
    <name evidence="3" type="ORF">B4109_1538</name>
    <name evidence="4" type="ORF">B4114_1532</name>
    <name evidence="2" type="ORF">GS8_1244</name>
</gene>
<feature type="region of interest" description="Disordered" evidence="1">
    <location>
        <begin position="20"/>
        <end position="68"/>
    </location>
</feature>
<sequence length="68" mass="7686">MIIVVLSAYYTSHEKINEDGCQRQVKSRWPGEDAPPNQRRLGNSRKPENEVAAVSDCSVEHSNRMNVS</sequence>
<dbReference type="AlphaFoldDB" id="A0A150NDJ4"/>
<organism evidence="4 6">
    <name type="scientific">Geobacillus stearothermophilus</name>
    <name type="common">Bacillus stearothermophilus</name>
    <dbReference type="NCBI Taxonomy" id="1422"/>
    <lineage>
        <taxon>Bacteria</taxon>
        <taxon>Bacillati</taxon>
        <taxon>Bacillota</taxon>
        <taxon>Bacilli</taxon>
        <taxon>Bacillales</taxon>
        <taxon>Anoxybacillaceae</taxon>
        <taxon>Geobacillus</taxon>
    </lineage>
</organism>
<reference evidence="5 6" key="1">
    <citation type="submission" date="2016-01" db="EMBL/GenBank/DDBJ databases">
        <title>Draft Genome Sequences of Seven Thermophilic Sporeformers Isolated from Foods.</title>
        <authorList>
            <person name="Berendsen E.M."/>
            <person name="Wells-Bennik M.H."/>
            <person name="Krawcyk A.O."/>
            <person name="De Jong A."/>
            <person name="Holsappel S."/>
            <person name="Eijlander R.T."/>
            <person name="Kuipers O.P."/>
        </authorList>
    </citation>
    <scope>NUCLEOTIDE SEQUENCE [LARGE SCALE GENOMIC DNA]</scope>
    <source>
        <strain evidence="3 5">B4109</strain>
        <strain evidence="4 6">B4114</strain>
    </source>
</reference>
<comment type="caution">
    <text evidence="4">The sequence shown here is derived from an EMBL/GenBank/DDBJ whole genome shotgun (WGS) entry which is preliminary data.</text>
</comment>
<dbReference type="PATRIC" id="fig|1422.17.peg.2043"/>
<feature type="compositionally biased region" description="Basic and acidic residues" evidence="1">
    <location>
        <begin position="58"/>
        <end position="68"/>
    </location>
</feature>
<evidence type="ECO:0000313" key="5">
    <source>
        <dbReference type="Proteomes" id="UP000075424"/>
    </source>
</evidence>
<proteinExistence type="predicted"/>
<evidence type="ECO:0000313" key="3">
    <source>
        <dbReference type="EMBL" id="KYD20067.1"/>
    </source>
</evidence>
<dbReference type="Proteomes" id="UP000075424">
    <property type="component" value="Unassembled WGS sequence"/>
</dbReference>
<evidence type="ECO:0000313" key="2">
    <source>
        <dbReference type="EMBL" id="KAF6511668.1"/>
    </source>
</evidence>
<evidence type="ECO:0000313" key="7">
    <source>
        <dbReference type="Proteomes" id="UP000773850"/>
    </source>
</evidence>
<dbReference type="Proteomes" id="UP000773850">
    <property type="component" value="Unassembled WGS sequence"/>
</dbReference>